<organism evidence="2 3">
    <name type="scientific">Taxus chinensis</name>
    <name type="common">Chinese yew</name>
    <name type="synonym">Taxus wallichiana var. chinensis</name>
    <dbReference type="NCBI Taxonomy" id="29808"/>
    <lineage>
        <taxon>Eukaryota</taxon>
        <taxon>Viridiplantae</taxon>
        <taxon>Streptophyta</taxon>
        <taxon>Embryophyta</taxon>
        <taxon>Tracheophyta</taxon>
        <taxon>Spermatophyta</taxon>
        <taxon>Pinopsida</taxon>
        <taxon>Pinidae</taxon>
        <taxon>Conifers II</taxon>
        <taxon>Cupressales</taxon>
        <taxon>Taxaceae</taxon>
        <taxon>Taxus</taxon>
    </lineage>
</organism>
<dbReference type="Proteomes" id="UP000824469">
    <property type="component" value="Unassembled WGS sequence"/>
</dbReference>
<feature type="compositionally biased region" description="Acidic residues" evidence="1">
    <location>
        <begin position="19"/>
        <end position="31"/>
    </location>
</feature>
<evidence type="ECO:0000313" key="2">
    <source>
        <dbReference type="EMBL" id="KAH9315583.1"/>
    </source>
</evidence>
<feature type="compositionally biased region" description="Basic and acidic residues" evidence="1">
    <location>
        <begin position="41"/>
        <end position="50"/>
    </location>
</feature>
<evidence type="ECO:0000256" key="1">
    <source>
        <dbReference type="SAM" id="MobiDB-lite"/>
    </source>
</evidence>
<dbReference type="EMBL" id="JAHRHJ020000005">
    <property type="protein sequence ID" value="KAH9315583.1"/>
    <property type="molecule type" value="Genomic_DNA"/>
</dbReference>
<gene>
    <name evidence="2" type="ORF">KI387_024210</name>
</gene>
<feature type="non-terminal residue" evidence="2">
    <location>
        <position position="58"/>
    </location>
</feature>
<proteinExistence type="predicted"/>
<sequence length="58" mass="7017">MEEANSEEIESLEKYMGEKDDDEEDESEEDREPLVFSVQGSKEEGREEEHEFLFMWRK</sequence>
<evidence type="ECO:0000313" key="3">
    <source>
        <dbReference type="Proteomes" id="UP000824469"/>
    </source>
</evidence>
<feature type="region of interest" description="Disordered" evidence="1">
    <location>
        <begin position="1"/>
        <end position="50"/>
    </location>
</feature>
<keyword evidence="3" id="KW-1185">Reference proteome</keyword>
<feature type="compositionally biased region" description="Acidic residues" evidence="1">
    <location>
        <begin position="1"/>
        <end position="10"/>
    </location>
</feature>
<name>A0AA38G5F9_TAXCH</name>
<comment type="caution">
    <text evidence="2">The sequence shown here is derived from an EMBL/GenBank/DDBJ whole genome shotgun (WGS) entry which is preliminary data.</text>
</comment>
<reference evidence="2 3" key="1">
    <citation type="journal article" date="2021" name="Nat. Plants">
        <title>The Taxus genome provides insights into paclitaxel biosynthesis.</title>
        <authorList>
            <person name="Xiong X."/>
            <person name="Gou J."/>
            <person name="Liao Q."/>
            <person name="Li Y."/>
            <person name="Zhou Q."/>
            <person name="Bi G."/>
            <person name="Li C."/>
            <person name="Du R."/>
            <person name="Wang X."/>
            <person name="Sun T."/>
            <person name="Guo L."/>
            <person name="Liang H."/>
            <person name="Lu P."/>
            <person name="Wu Y."/>
            <person name="Zhang Z."/>
            <person name="Ro D.K."/>
            <person name="Shang Y."/>
            <person name="Huang S."/>
            <person name="Yan J."/>
        </authorList>
    </citation>
    <scope>NUCLEOTIDE SEQUENCE [LARGE SCALE GENOMIC DNA]</scope>
    <source>
        <strain evidence="2">Ta-2019</strain>
    </source>
</reference>
<accession>A0AA38G5F9</accession>
<dbReference type="AlphaFoldDB" id="A0AA38G5F9"/>
<protein>
    <submittedName>
        <fullName evidence="2">Uncharacterized protein</fullName>
    </submittedName>
</protein>